<name>A0A7X9XBJ2_9BACT</name>
<keyword evidence="1" id="KW-0285">Flavoprotein</keyword>
<dbReference type="InterPro" id="IPR036188">
    <property type="entry name" value="FAD/NAD-bd_sf"/>
</dbReference>
<dbReference type="Gene3D" id="3.40.30.10">
    <property type="entry name" value="Glutaredoxin"/>
    <property type="match status" value="1"/>
</dbReference>
<dbReference type="InterPro" id="IPR001789">
    <property type="entry name" value="Sig_transdc_resp-reg_receiver"/>
</dbReference>
<dbReference type="Gene3D" id="3.50.50.60">
    <property type="entry name" value="FAD/NAD(P)-binding domain"/>
    <property type="match status" value="2"/>
</dbReference>
<gene>
    <name evidence="5" type="ORF">HHU12_22670</name>
</gene>
<feature type="domain" description="Response regulatory" evidence="4">
    <location>
        <begin position="6"/>
        <end position="129"/>
    </location>
</feature>
<proteinExistence type="predicted"/>
<dbReference type="PROSITE" id="PS50110">
    <property type="entry name" value="RESPONSE_REGULATORY"/>
    <property type="match status" value="1"/>
</dbReference>
<dbReference type="InterPro" id="IPR011006">
    <property type="entry name" value="CheY-like_superfamily"/>
</dbReference>
<dbReference type="PANTHER" id="PTHR48105">
    <property type="entry name" value="THIOREDOXIN REDUCTASE 1-RELATED-RELATED"/>
    <property type="match status" value="1"/>
</dbReference>
<dbReference type="SUPFAM" id="SSF51905">
    <property type="entry name" value="FAD/NAD(P)-binding domain"/>
    <property type="match status" value="1"/>
</dbReference>
<organism evidence="5 6">
    <name type="scientific">Flammeovirga aprica JL-4</name>
    <dbReference type="NCBI Taxonomy" id="694437"/>
    <lineage>
        <taxon>Bacteria</taxon>
        <taxon>Pseudomonadati</taxon>
        <taxon>Bacteroidota</taxon>
        <taxon>Cytophagia</taxon>
        <taxon>Cytophagales</taxon>
        <taxon>Flammeovirgaceae</taxon>
        <taxon>Flammeovirga</taxon>
    </lineage>
</organism>
<dbReference type="AlphaFoldDB" id="A0A7X9XBJ2"/>
<dbReference type="EMBL" id="JABANE010000074">
    <property type="protein sequence ID" value="NME70795.1"/>
    <property type="molecule type" value="Genomic_DNA"/>
</dbReference>
<dbReference type="RefSeq" id="WP_169659024.1">
    <property type="nucleotide sequence ID" value="NZ_JABANE010000074.1"/>
</dbReference>
<sequence length="553" mass="61002">MDKKPILLLVDDDPQVLQAVKRDMRNQYKKDYKILATDSANEALDLVTELRNKGDEIALFLSDQRMPEMQGVDFLEKVKAVYPSAGRVLLTAYSDTDAAIKSINAAQIDYYLLKPWDPPEEKLYPVIDDILSEWHAKFQPTFKGIRVMGYPFSKLSHDIKDFLAANLIPYQWLDVTKDEEAQQLVANNNLTSADLPVVVMEDGNIIRQPAPTELASNLGFHEKAKEEVYDVVIIGAGPAGLAAAVYGGSEGLKTLLIEKKAPGGQAGTSSRIENYLGFPKGLSGQDLARRAITQATRFGIEFLNPKSVHKIEFVDKYKVLTLDSGETVKTKSVVLTTGVDYRKLMTEGLPELTGAGVYYGAATTEANACKDSHVFVVGGGNSAGQGAMYLSQFSKQVSILIRREDLSSTMSQYLIDQIAATPNIDLKPFTQIVKGIGEEKLESLVLENMKTNEQETYDARAVFIFIGAKPYTDWLPENVNKDEKGFVITGRDLNGLDFKKYWKEDRDPFLLETSVSGIFAAGDVRSGAMNRVASAVGEGAMSISLVHKYLSEF</sequence>
<evidence type="ECO:0000256" key="3">
    <source>
        <dbReference type="PROSITE-ProRule" id="PRU00169"/>
    </source>
</evidence>
<evidence type="ECO:0000259" key="4">
    <source>
        <dbReference type="PROSITE" id="PS50110"/>
    </source>
</evidence>
<comment type="caution">
    <text evidence="5">The sequence shown here is derived from an EMBL/GenBank/DDBJ whole genome shotgun (WGS) entry which is preliminary data.</text>
</comment>
<dbReference type="Gene3D" id="3.40.50.2300">
    <property type="match status" value="1"/>
</dbReference>
<evidence type="ECO:0000313" key="6">
    <source>
        <dbReference type="Proteomes" id="UP000576082"/>
    </source>
</evidence>
<keyword evidence="2" id="KW-0560">Oxidoreductase</keyword>
<dbReference type="PRINTS" id="PR00368">
    <property type="entry name" value="FADPNR"/>
</dbReference>
<protein>
    <submittedName>
        <fullName evidence="5">FAD-dependent oxidoreductase</fullName>
    </submittedName>
</protein>
<dbReference type="SMART" id="SM00448">
    <property type="entry name" value="REC"/>
    <property type="match status" value="1"/>
</dbReference>
<dbReference type="SUPFAM" id="SSF52172">
    <property type="entry name" value="CheY-like"/>
    <property type="match status" value="1"/>
</dbReference>
<dbReference type="InterPro" id="IPR050097">
    <property type="entry name" value="Ferredoxin-NADP_redctase_2"/>
</dbReference>
<dbReference type="GO" id="GO:0000160">
    <property type="term" value="P:phosphorelay signal transduction system"/>
    <property type="evidence" value="ECO:0007669"/>
    <property type="project" value="InterPro"/>
</dbReference>
<evidence type="ECO:0000313" key="5">
    <source>
        <dbReference type="EMBL" id="NME70795.1"/>
    </source>
</evidence>
<dbReference type="PRINTS" id="PR00469">
    <property type="entry name" value="PNDRDTASEII"/>
</dbReference>
<evidence type="ECO:0000256" key="2">
    <source>
        <dbReference type="ARBA" id="ARBA00023002"/>
    </source>
</evidence>
<dbReference type="Pfam" id="PF00072">
    <property type="entry name" value="Response_reg"/>
    <property type="match status" value="1"/>
</dbReference>
<dbReference type="InterPro" id="IPR023753">
    <property type="entry name" value="FAD/NAD-binding_dom"/>
</dbReference>
<feature type="modified residue" description="4-aspartylphosphate" evidence="3">
    <location>
        <position position="63"/>
    </location>
</feature>
<dbReference type="Proteomes" id="UP000576082">
    <property type="component" value="Unassembled WGS sequence"/>
</dbReference>
<dbReference type="Pfam" id="PF07992">
    <property type="entry name" value="Pyr_redox_2"/>
    <property type="match status" value="1"/>
</dbReference>
<keyword evidence="3" id="KW-0597">Phosphoprotein</keyword>
<dbReference type="CDD" id="cd17595">
    <property type="entry name" value="REC_TrxB"/>
    <property type="match status" value="1"/>
</dbReference>
<keyword evidence="6" id="KW-1185">Reference proteome</keyword>
<evidence type="ECO:0000256" key="1">
    <source>
        <dbReference type="ARBA" id="ARBA00022630"/>
    </source>
</evidence>
<accession>A0A7X9XBJ2</accession>
<reference evidence="5 6" key="1">
    <citation type="submission" date="2020-04" db="EMBL/GenBank/DDBJ databases">
        <title>Flammeovirga sp. SR4, a novel species isolated from seawater.</title>
        <authorList>
            <person name="Wang X."/>
        </authorList>
    </citation>
    <scope>NUCLEOTIDE SEQUENCE [LARGE SCALE GENOMIC DNA]</scope>
    <source>
        <strain evidence="5 6">ATCC 23126</strain>
    </source>
</reference>
<dbReference type="GO" id="GO:0016491">
    <property type="term" value="F:oxidoreductase activity"/>
    <property type="evidence" value="ECO:0007669"/>
    <property type="project" value="UniProtKB-KW"/>
</dbReference>